<keyword evidence="2" id="KW-1185">Reference proteome</keyword>
<dbReference type="EMBL" id="JAUSTU010000004">
    <property type="protein sequence ID" value="MDQ0154773.1"/>
    <property type="molecule type" value="Genomic_DNA"/>
</dbReference>
<sequence>MEVIEMPAHAFEALIKYLQSLFDEEPKPSLHVGEVMSSWTYLAVLEESVALEQLGINTTEDPELKELLHKTMGGASSQATRLKEFLQKEGVPLPQASEPKPLSEPSAIPLGAKMTDSELANSVSVKLATSVTMCATAVAQAVRNDVGVMFLEFQSEAVRYGSILKALMKKRGWIKIPPYYHPPGEPKS</sequence>
<gene>
    <name evidence="1" type="ORF">J2S07_001077</name>
</gene>
<dbReference type="RefSeq" id="WP_307149365.1">
    <property type="nucleotide sequence ID" value="NZ_JAUSTU010000004.1"/>
</dbReference>
<accession>A0ABT9V1G1</accession>
<protein>
    <recommendedName>
        <fullName evidence="3">DUF3231 family protein</fullName>
    </recommendedName>
</protein>
<evidence type="ECO:0000313" key="1">
    <source>
        <dbReference type="EMBL" id="MDQ0154773.1"/>
    </source>
</evidence>
<proteinExistence type="predicted"/>
<dbReference type="Gene3D" id="1.20.1260.10">
    <property type="match status" value="1"/>
</dbReference>
<organism evidence="1 2">
    <name type="scientific">Anoxybacillus andreesenii</name>
    <dbReference type="NCBI Taxonomy" id="1325932"/>
    <lineage>
        <taxon>Bacteria</taxon>
        <taxon>Bacillati</taxon>
        <taxon>Bacillota</taxon>
        <taxon>Bacilli</taxon>
        <taxon>Bacillales</taxon>
        <taxon>Anoxybacillaceae</taxon>
        <taxon>Anoxybacillus</taxon>
    </lineage>
</organism>
<evidence type="ECO:0008006" key="3">
    <source>
        <dbReference type="Google" id="ProtNLM"/>
    </source>
</evidence>
<reference evidence="1 2" key="1">
    <citation type="submission" date="2023-07" db="EMBL/GenBank/DDBJ databases">
        <title>Genomic Encyclopedia of Type Strains, Phase IV (KMG-IV): sequencing the most valuable type-strain genomes for metagenomic binning, comparative biology and taxonomic classification.</title>
        <authorList>
            <person name="Goeker M."/>
        </authorList>
    </citation>
    <scope>NUCLEOTIDE SEQUENCE [LARGE SCALE GENOMIC DNA]</scope>
    <source>
        <strain evidence="1 2">DSM 23948</strain>
    </source>
</reference>
<evidence type="ECO:0000313" key="2">
    <source>
        <dbReference type="Proteomes" id="UP001231362"/>
    </source>
</evidence>
<name>A0ABT9V1G1_9BACL</name>
<dbReference type="InterPro" id="IPR012347">
    <property type="entry name" value="Ferritin-like"/>
</dbReference>
<dbReference type="Pfam" id="PF11553">
    <property type="entry name" value="DUF3231"/>
    <property type="match status" value="1"/>
</dbReference>
<dbReference type="Proteomes" id="UP001231362">
    <property type="component" value="Unassembled WGS sequence"/>
</dbReference>
<comment type="caution">
    <text evidence="1">The sequence shown here is derived from an EMBL/GenBank/DDBJ whole genome shotgun (WGS) entry which is preliminary data.</text>
</comment>
<dbReference type="InterPro" id="IPR021617">
    <property type="entry name" value="DUF3231"/>
</dbReference>